<feature type="chain" id="PRO_5001918010" description="DUF3570 domain-containing protein" evidence="1">
    <location>
        <begin position="23"/>
        <end position="376"/>
    </location>
</feature>
<feature type="signal peptide" evidence="1">
    <location>
        <begin position="1"/>
        <end position="22"/>
    </location>
</feature>
<keyword evidence="3" id="KW-1185">Reference proteome</keyword>
<dbReference type="Pfam" id="PF12094">
    <property type="entry name" value="DUF3570"/>
    <property type="match status" value="2"/>
</dbReference>
<evidence type="ECO:0008006" key="4">
    <source>
        <dbReference type="Google" id="ProtNLM"/>
    </source>
</evidence>
<dbReference type="AlphaFoldDB" id="A0A095SIP9"/>
<comment type="caution">
    <text evidence="2">The sequence shown here is derived from an EMBL/GenBank/DDBJ whole genome shotgun (WGS) entry which is preliminary data.</text>
</comment>
<sequence length="376" mass="43190">MQLTRCSWWLLVGLFWSQSLLAAVLPEDRFDFMVHKYDGGGMEIEGPSVLVRKSFADKVAVSANYYVDEVSAASIDVVTSASPYTEKRTEKSVGVDYLHGKSIYSLSYGSSKENDFEASSAHFDLSQDFFGDLTTLRLGYSMGKDEVFRTGDTSFADEADRQHFRIGLSQVLTRDMVASLSHELITDEGFLNNPYRSVRYLNSGGGYSFQPERYPRTRTSEATTLAVSYYLPWRAGLHGEYRMYDDSWGIDANSWQLKLIQPLGTRWTLETRYRRYSQGQADFYSDLFPFQDASNFLARDKELSDFESTVLGVGVGIQFNRADRYTFNRAGLHLWVDRFQFDYNNFRDIRVQTLPGEEPLYSFDATVTRLLFTVWY</sequence>
<name>A0A095SIP9_9GAMM</name>
<proteinExistence type="predicted"/>
<gene>
    <name evidence="2" type="ORF">Y5S_02281</name>
</gene>
<accession>A0A095SIP9</accession>
<organism evidence="2 3">
    <name type="scientific">Alcanivorax nanhaiticus</name>
    <dbReference type="NCBI Taxonomy" id="1177154"/>
    <lineage>
        <taxon>Bacteria</taxon>
        <taxon>Pseudomonadati</taxon>
        <taxon>Pseudomonadota</taxon>
        <taxon>Gammaproteobacteria</taxon>
        <taxon>Oceanospirillales</taxon>
        <taxon>Alcanivoracaceae</taxon>
        <taxon>Alcanivorax</taxon>
    </lineage>
</organism>
<reference evidence="2 3" key="1">
    <citation type="submission" date="2012-09" db="EMBL/GenBank/DDBJ databases">
        <title>Genome Sequence of alkane-degrading Bacterium Alcanivorax sp. 19-m-6.</title>
        <authorList>
            <person name="Lai Q."/>
            <person name="Shao Z."/>
        </authorList>
    </citation>
    <scope>NUCLEOTIDE SEQUENCE [LARGE SCALE GENOMIC DNA]</scope>
    <source>
        <strain evidence="2 3">19-m-6</strain>
    </source>
</reference>
<protein>
    <recommendedName>
        <fullName evidence="4">DUF3570 domain-containing protein</fullName>
    </recommendedName>
</protein>
<dbReference type="EMBL" id="ARXV01000008">
    <property type="protein sequence ID" value="KGD64526.1"/>
    <property type="molecule type" value="Genomic_DNA"/>
</dbReference>
<dbReference type="STRING" id="1177154.Y5S_02281"/>
<dbReference type="InterPro" id="IPR021953">
    <property type="entry name" value="DUF3570"/>
</dbReference>
<keyword evidence="1" id="KW-0732">Signal</keyword>
<evidence type="ECO:0000313" key="2">
    <source>
        <dbReference type="EMBL" id="KGD64526.1"/>
    </source>
</evidence>
<evidence type="ECO:0000313" key="3">
    <source>
        <dbReference type="Proteomes" id="UP000029444"/>
    </source>
</evidence>
<evidence type="ECO:0000256" key="1">
    <source>
        <dbReference type="SAM" id="SignalP"/>
    </source>
</evidence>
<dbReference type="RefSeq" id="WP_231552673.1">
    <property type="nucleotide sequence ID" value="NZ_ARXV01000008.1"/>
</dbReference>
<dbReference type="PATRIC" id="fig|1177154.3.peg.2322"/>
<dbReference type="Proteomes" id="UP000029444">
    <property type="component" value="Unassembled WGS sequence"/>
</dbReference>
<dbReference type="eggNOG" id="COG2067">
    <property type="taxonomic scope" value="Bacteria"/>
</dbReference>